<dbReference type="Proteomes" id="UP001597601">
    <property type="component" value="Unassembled WGS sequence"/>
</dbReference>
<evidence type="ECO:0000313" key="2">
    <source>
        <dbReference type="EMBL" id="MFD2864166.1"/>
    </source>
</evidence>
<accession>A0ABW5XMW7</accession>
<evidence type="ECO:0000313" key="3">
    <source>
        <dbReference type="Proteomes" id="UP001597601"/>
    </source>
</evidence>
<comment type="caution">
    <text evidence="2">The sequence shown here is derived from an EMBL/GenBank/DDBJ whole genome shotgun (WGS) entry which is preliminary data.</text>
</comment>
<dbReference type="InterPro" id="IPR029060">
    <property type="entry name" value="PIN-like_dom_sf"/>
</dbReference>
<evidence type="ECO:0000259" key="1">
    <source>
        <dbReference type="Pfam" id="PF01850"/>
    </source>
</evidence>
<dbReference type="PANTHER" id="PTHR36173:SF2">
    <property type="entry name" value="RIBONUCLEASE VAPC16"/>
    <property type="match status" value="1"/>
</dbReference>
<organism evidence="2 3">
    <name type="scientific">Mucilaginibacter antarcticus</name>
    <dbReference type="NCBI Taxonomy" id="1855725"/>
    <lineage>
        <taxon>Bacteria</taxon>
        <taxon>Pseudomonadati</taxon>
        <taxon>Bacteroidota</taxon>
        <taxon>Sphingobacteriia</taxon>
        <taxon>Sphingobacteriales</taxon>
        <taxon>Sphingobacteriaceae</taxon>
        <taxon>Mucilaginibacter</taxon>
    </lineage>
</organism>
<protein>
    <submittedName>
        <fullName evidence="2">Type II toxin-antitoxin system VapC family toxin</fullName>
    </submittedName>
</protein>
<keyword evidence="3" id="KW-1185">Reference proteome</keyword>
<dbReference type="SUPFAM" id="SSF88723">
    <property type="entry name" value="PIN domain-like"/>
    <property type="match status" value="1"/>
</dbReference>
<sequence length="127" mass="14370">MDFILDTHTFIWFINGEALPKAVKDKIKNINNRCFLSIASIWEIAIKSSLGKLTMAAGFDEIASILSNNNIEVLPITLEHIQQLIKLPYNHNDPFDRLIISQSIAESAVVLTVDTKFKLYPINVQWG</sequence>
<dbReference type="InterPro" id="IPR052919">
    <property type="entry name" value="TA_system_RNase"/>
</dbReference>
<dbReference type="InterPro" id="IPR002716">
    <property type="entry name" value="PIN_dom"/>
</dbReference>
<dbReference type="Pfam" id="PF01850">
    <property type="entry name" value="PIN"/>
    <property type="match status" value="1"/>
</dbReference>
<gene>
    <name evidence="2" type="ORF">ACFSYC_05640</name>
</gene>
<dbReference type="RefSeq" id="WP_377124418.1">
    <property type="nucleotide sequence ID" value="NZ_JBHUON010000004.1"/>
</dbReference>
<dbReference type="CDD" id="cd09872">
    <property type="entry name" value="PIN_Sll0205-like"/>
    <property type="match status" value="1"/>
</dbReference>
<name>A0ABW5XMW7_9SPHI</name>
<dbReference type="PANTHER" id="PTHR36173">
    <property type="entry name" value="RIBONUCLEASE VAPC16-RELATED"/>
    <property type="match status" value="1"/>
</dbReference>
<proteinExistence type="predicted"/>
<feature type="domain" description="PIN" evidence="1">
    <location>
        <begin position="4"/>
        <end position="119"/>
    </location>
</feature>
<dbReference type="EMBL" id="JBHUON010000004">
    <property type="protein sequence ID" value="MFD2864166.1"/>
    <property type="molecule type" value="Genomic_DNA"/>
</dbReference>
<dbReference type="Gene3D" id="3.40.50.1010">
    <property type="entry name" value="5'-nuclease"/>
    <property type="match status" value="1"/>
</dbReference>
<reference evidence="3" key="1">
    <citation type="journal article" date="2019" name="Int. J. Syst. Evol. Microbiol.">
        <title>The Global Catalogue of Microorganisms (GCM) 10K type strain sequencing project: providing services to taxonomists for standard genome sequencing and annotation.</title>
        <authorList>
            <consortium name="The Broad Institute Genomics Platform"/>
            <consortium name="The Broad Institute Genome Sequencing Center for Infectious Disease"/>
            <person name="Wu L."/>
            <person name="Ma J."/>
        </authorList>
    </citation>
    <scope>NUCLEOTIDE SEQUENCE [LARGE SCALE GENOMIC DNA]</scope>
    <source>
        <strain evidence="3">KCTC 52232</strain>
    </source>
</reference>
<dbReference type="InterPro" id="IPR041705">
    <property type="entry name" value="PIN_Sll0205"/>
</dbReference>